<dbReference type="STRING" id="1907666.DSM25559_2530"/>
<evidence type="ECO:0000313" key="14">
    <source>
        <dbReference type="Proteomes" id="UP000237447"/>
    </source>
</evidence>
<dbReference type="EMBL" id="NXEJ01000011">
    <property type="protein sequence ID" value="POO49189.1"/>
    <property type="molecule type" value="Genomic_DNA"/>
</dbReference>
<evidence type="ECO:0000313" key="10">
    <source>
        <dbReference type="EMBL" id="MDX8331097.1"/>
    </source>
</evidence>
<dbReference type="Proteomes" id="UP000187891">
    <property type="component" value="Unassembled WGS sequence"/>
</dbReference>
<dbReference type="InterPro" id="IPR036388">
    <property type="entry name" value="WH-like_DNA-bd_sf"/>
</dbReference>
<keyword evidence="15" id="KW-1185">Reference proteome</keyword>
<evidence type="ECO:0000313" key="11">
    <source>
        <dbReference type="EMBL" id="POO49189.1"/>
    </source>
</evidence>
<dbReference type="GeneID" id="86882056"/>
<dbReference type="Gene3D" id="3.40.190.10">
    <property type="entry name" value="Periplasmic binding protein-like II"/>
    <property type="match status" value="2"/>
</dbReference>
<dbReference type="PROSITE" id="PS50931">
    <property type="entry name" value="HTH_LYSR"/>
    <property type="match status" value="1"/>
</dbReference>
<reference evidence="13" key="1">
    <citation type="submission" date="2016-10" db="EMBL/GenBank/DDBJ databases">
        <authorList>
            <person name="Wibberg D."/>
        </authorList>
    </citation>
    <scope>NUCLEOTIDE SEQUENCE [LARGE SCALE GENOMIC DNA]</scope>
</reference>
<dbReference type="Pfam" id="PF00126">
    <property type="entry name" value="HTH_1"/>
    <property type="match status" value="1"/>
</dbReference>
<dbReference type="FunFam" id="1.10.10.10:FF:000001">
    <property type="entry name" value="LysR family transcriptional regulator"/>
    <property type="match status" value="1"/>
</dbReference>
<evidence type="ECO:0000313" key="9">
    <source>
        <dbReference type="EMBL" id="MDX8304076.1"/>
    </source>
</evidence>
<dbReference type="GO" id="GO:0006351">
    <property type="term" value="P:DNA-templated transcription"/>
    <property type="evidence" value="ECO:0007669"/>
    <property type="project" value="TreeGrafter"/>
</dbReference>
<evidence type="ECO:0000313" key="15">
    <source>
        <dbReference type="Proteomes" id="UP001277561"/>
    </source>
</evidence>
<keyword evidence="3" id="KW-0238">DNA-binding</keyword>
<protein>
    <recommendedName>
        <fullName evidence="6">HTH-type transcriptional regulator TtuA</fullName>
    </recommendedName>
    <alternativeName>
        <fullName evidence="7">Tartrate utilization transcriptional regulator</fullName>
    </alternativeName>
</protein>
<reference evidence="11 14" key="3">
    <citation type="journal article" date="2018" name="Syst. Appl. Microbiol.">
        <title>Agrobacterium rosae sp. nov., isolated from galls on different agricultural crops.</title>
        <authorList>
            <person name="Kuzmanovic N."/>
            <person name="Pulawska J."/>
            <person name="Smalla K."/>
            <person name="Nesme X."/>
        </authorList>
    </citation>
    <scope>NUCLEOTIDE SEQUENCE [LARGE SCALE GENOMIC DNA]</scope>
    <source>
        <strain evidence="11 14">NCPPB 1650</strain>
    </source>
</reference>
<reference evidence="9 15" key="4">
    <citation type="journal article" date="2023" name="Phytobiomes J">
        <title>Deciphering the key players within the bacterial microbiota associated with aerial crown gall tumors on rhododendron: Insights into the gallobiome.</title>
        <authorList>
            <person name="Kuzmanovic N."/>
            <person name="Nesme J."/>
            <person name="Wolf J."/>
            <person name="Neumann-Schaal M."/>
            <person name="Petersen J."/>
            <person name="Fernandez-Gnecco G."/>
            <person name="Sproeer C."/>
            <person name="Bunk B."/>
            <person name="Overmann J."/>
            <person name="Sorensen S.J."/>
            <person name="Idczak E."/>
            <person name="Smalla K."/>
        </authorList>
    </citation>
    <scope>NUCLEOTIDE SEQUENCE [LARGE SCALE GENOMIC DNA]</scope>
    <source>
        <strain evidence="9">Rho-11.1</strain>
        <strain evidence="15">rho-14.1</strain>
        <strain evidence="10">Rho-14.1</strain>
    </source>
</reference>
<dbReference type="RefSeq" id="WP_083716561.1">
    <property type="nucleotide sequence ID" value="NZ_CP133552.1"/>
</dbReference>
<organism evidence="12 13">
    <name type="scientific">Agrobacterium rosae</name>
    <dbReference type="NCBI Taxonomy" id="1972867"/>
    <lineage>
        <taxon>Bacteria</taxon>
        <taxon>Pseudomonadati</taxon>
        <taxon>Pseudomonadota</taxon>
        <taxon>Alphaproteobacteria</taxon>
        <taxon>Hyphomicrobiales</taxon>
        <taxon>Rhizobiaceae</taxon>
        <taxon>Rhizobium/Agrobacterium group</taxon>
        <taxon>Agrobacterium</taxon>
    </lineage>
</organism>
<dbReference type="Proteomes" id="UP000237447">
    <property type="component" value="Unassembled WGS sequence"/>
</dbReference>
<keyword evidence="4" id="KW-0804">Transcription</keyword>
<dbReference type="SUPFAM" id="SSF46785">
    <property type="entry name" value="Winged helix' DNA-binding domain"/>
    <property type="match status" value="1"/>
</dbReference>
<gene>
    <name evidence="12" type="primary">dmlR_7</name>
    <name evidence="11" type="ORF">CPJ18_22340</name>
    <name evidence="12" type="ORF">DSM25559_2530</name>
    <name evidence="9" type="ORF">RMR22_17615</name>
    <name evidence="10" type="ORF">RMS29_17870</name>
</gene>
<dbReference type="SUPFAM" id="SSF53850">
    <property type="entry name" value="Periplasmic binding protein-like II"/>
    <property type="match status" value="1"/>
</dbReference>
<dbReference type="InterPro" id="IPR058163">
    <property type="entry name" value="LysR-type_TF_proteobact-type"/>
</dbReference>
<proteinExistence type="inferred from homology"/>
<dbReference type="GO" id="GO:0003700">
    <property type="term" value="F:DNA-binding transcription factor activity"/>
    <property type="evidence" value="ECO:0007669"/>
    <property type="project" value="InterPro"/>
</dbReference>
<dbReference type="Proteomes" id="UP001277561">
    <property type="component" value="Unassembled WGS sequence"/>
</dbReference>
<comment type="similarity">
    <text evidence="1">Belongs to the LysR transcriptional regulatory family.</text>
</comment>
<evidence type="ECO:0000259" key="8">
    <source>
        <dbReference type="PROSITE" id="PS50931"/>
    </source>
</evidence>
<dbReference type="PANTHER" id="PTHR30537:SF17">
    <property type="entry name" value="LYSR-FAMILY REGULATORY PROTEIN"/>
    <property type="match status" value="1"/>
</dbReference>
<dbReference type="InterPro" id="IPR036390">
    <property type="entry name" value="WH_DNA-bd_sf"/>
</dbReference>
<accession>A0A2S4E764</accession>
<evidence type="ECO:0000256" key="3">
    <source>
        <dbReference type="ARBA" id="ARBA00023125"/>
    </source>
</evidence>
<dbReference type="GO" id="GO:0043565">
    <property type="term" value="F:sequence-specific DNA binding"/>
    <property type="evidence" value="ECO:0007669"/>
    <property type="project" value="TreeGrafter"/>
</dbReference>
<evidence type="ECO:0000256" key="6">
    <source>
        <dbReference type="ARBA" id="ARBA00067332"/>
    </source>
</evidence>
<reference evidence="12" key="2">
    <citation type="submission" date="2016-10" db="EMBL/GenBank/DDBJ databases">
        <authorList>
            <person name="de Groot N.N."/>
        </authorList>
    </citation>
    <scope>NUCLEOTIDE SEQUENCE [LARGE SCALE GENOMIC DNA]</scope>
    <source>
        <strain evidence="12">DSM25559</strain>
    </source>
</reference>
<evidence type="ECO:0000313" key="12">
    <source>
        <dbReference type="EMBL" id="SCX24361.1"/>
    </source>
</evidence>
<evidence type="ECO:0000256" key="5">
    <source>
        <dbReference type="ARBA" id="ARBA00054626"/>
    </source>
</evidence>
<sequence>MDQLSAMRVFARVVETGNFTRAATALNIPKTTVTNMVQGLEAHLRTTLLNRTTRRVMVTTDGALYYERAIQILSEIDELDGSLSNTDTQPSGRLRVEMAGAFADHIIIPNLCDFYERYPLIRIDLGVGDRLVDYIAENVDCAVRVGTPRDQSLIARKVSELEFVTCAAPSYIERFGMPQQPEDLEGDHYCVGYFNATSGQIMTMPFDNGTRAVEITPRYIVSANDSRTYQNAVLAGMGVAQLVPFMVRDDFARGNLVPVLPGWKREPMPIYIVYPQTRHVTNKVRVFVDWLAKLLHKNNLGSLEWQPSPSDSDQILNNVKIA</sequence>
<evidence type="ECO:0000256" key="2">
    <source>
        <dbReference type="ARBA" id="ARBA00023015"/>
    </source>
</evidence>
<dbReference type="CDD" id="cd08472">
    <property type="entry name" value="PBP2_CrgA_like_3"/>
    <property type="match status" value="1"/>
</dbReference>
<dbReference type="InterPro" id="IPR000847">
    <property type="entry name" value="LysR_HTH_N"/>
</dbReference>
<dbReference type="AlphaFoldDB" id="A0A1R3TNL4"/>
<dbReference type="PANTHER" id="PTHR30537">
    <property type="entry name" value="HTH-TYPE TRANSCRIPTIONAL REGULATOR"/>
    <property type="match status" value="1"/>
</dbReference>
<evidence type="ECO:0000313" key="13">
    <source>
        <dbReference type="Proteomes" id="UP000187891"/>
    </source>
</evidence>
<accession>A0A1R3TNL4</accession>
<keyword evidence="2" id="KW-0805">Transcription regulation</keyword>
<dbReference type="EMBL" id="JAVRAD010000008">
    <property type="protein sequence ID" value="MDX8331097.1"/>
    <property type="molecule type" value="Genomic_DNA"/>
</dbReference>
<evidence type="ECO:0000256" key="1">
    <source>
        <dbReference type="ARBA" id="ARBA00009437"/>
    </source>
</evidence>
<evidence type="ECO:0000256" key="7">
    <source>
        <dbReference type="ARBA" id="ARBA00083243"/>
    </source>
</evidence>
<dbReference type="InterPro" id="IPR005119">
    <property type="entry name" value="LysR_subst-bd"/>
</dbReference>
<name>A0A1R3TNL4_9HYPH</name>
<feature type="domain" description="HTH lysR-type" evidence="8">
    <location>
        <begin position="1"/>
        <end position="59"/>
    </location>
</feature>
<dbReference type="FunFam" id="3.40.190.290:FF:000001">
    <property type="entry name" value="Transcriptional regulator, LysR family"/>
    <property type="match status" value="1"/>
</dbReference>
<comment type="function">
    <text evidence="5">Transcriptional regulator of the ttuABCDE tartrate utilization operon.</text>
</comment>
<dbReference type="EMBL" id="FMUE01000005">
    <property type="protein sequence ID" value="SCX24361.1"/>
    <property type="molecule type" value="Genomic_DNA"/>
</dbReference>
<dbReference type="Gene3D" id="1.10.10.10">
    <property type="entry name" value="Winged helix-like DNA-binding domain superfamily/Winged helix DNA-binding domain"/>
    <property type="match status" value="1"/>
</dbReference>
<evidence type="ECO:0000256" key="4">
    <source>
        <dbReference type="ARBA" id="ARBA00023163"/>
    </source>
</evidence>
<dbReference type="EMBL" id="JAVRAF010000005">
    <property type="protein sequence ID" value="MDX8304076.1"/>
    <property type="molecule type" value="Genomic_DNA"/>
</dbReference>
<dbReference type="Pfam" id="PF03466">
    <property type="entry name" value="LysR_substrate"/>
    <property type="match status" value="1"/>
</dbReference>